<dbReference type="Proteomes" id="UP001190700">
    <property type="component" value="Unassembled WGS sequence"/>
</dbReference>
<name>A0AAE0LL73_9CHLO</name>
<dbReference type="EMBL" id="LGRX02000300">
    <property type="protein sequence ID" value="KAK3288935.1"/>
    <property type="molecule type" value="Genomic_DNA"/>
</dbReference>
<proteinExistence type="predicted"/>
<comment type="caution">
    <text evidence="1">The sequence shown here is derived from an EMBL/GenBank/DDBJ whole genome shotgun (WGS) entry which is preliminary data.</text>
</comment>
<keyword evidence="2" id="KW-1185">Reference proteome</keyword>
<gene>
    <name evidence="1" type="ORF">CYMTET_3602</name>
</gene>
<protein>
    <submittedName>
        <fullName evidence="1">Uncharacterized protein</fullName>
    </submittedName>
</protein>
<reference evidence="1 2" key="1">
    <citation type="journal article" date="2015" name="Genome Biol. Evol.">
        <title>Comparative Genomics of a Bacterivorous Green Alga Reveals Evolutionary Causalities and Consequences of Phago-Mixotrophic Mode of Nutrition.</title>
        <authorList>
            <person name="Burns J.A."/>
            <person name="Paasch A."/>
            <person name="Narechania A."/>
            <person name="Kim E."/>
        </authorList>
    </citation>
    <scope>NUCLEOTIDE SEQUENCE [LARGE SCALE GENOMIC DNA]</scope>
    <source>
        <strain evidence="1 2">PLY_AMNH</strain>
    </source>
</reference>
<evidence type="ECO:0000313" key="1">
    <source>
        <dbReference type="EMBL" id="KAK3288935.1"/>
    </source>
</evidence>
<accession>A0AAE0LL73</accession>
<evidence type="ECO:0000313" key="2">
    <source>
        <dbReference type="Proteomes" id="UP001190700"/>
    </source>
</evidence>
<sequence>MVMTRLSTSASRRRNLATIFDDASLRHVVSPPTPLTTTAPAAQFAGAAFLATIRPLTRERFDEAVAKHVVKKCFLDKYDRFTGLETHASVLFAKLVPAIKETFIAEEPLFATLFDLDDATVAVRPEANKLLFSTLELVFAPNSPAAGWLETSADTHPFDGKRVLLEVARRLLDSGSPFHGTQTLLGVRILPNVDPQDAIAVFNTALASALRKTTFCDEEVKSLFIDSLDRQYYAPVVNRLLLHDQRAGTDLPTIQQWHTTSAEVAGMSTQ</sequence>
<organism evidence="1 2">
    <name type="scientific">Cymbomonas tetramitiformis</name>
    <dbReference type="NCBI Taxonomy" id="36881"/>
    <lineage>
        <taxon>Eukaryota</taxon>
        <taxon>Viridiplantae</taxon>
        <taxon>Chlorophyta</taxon>
        <taxon>Pyramimonadophyceae</taxon>
        <taxon>Pyramimonadales</taxon>
        <taxon>Pyramimonadaceae</taxon>
        <taxon>Cymbomonas</taxon>
    </lineage>
</organism>
<dbReference type="AlphaFoldDB" id="A0AAE0LL73"/>